<dbReference type="InterPro" id="IPR017923">
    <property type="entry name" value="TFIIS_N"/>
</dbReference>
<feature type="compositionally biased region" description="Basic and acidic residues" evidence="4">
    <location>
        <begin position="238"/>
        <end position="277"/>
    </location>
</feature>
<sequence length="596" mass="68019">MDDAKMHKLNGVIEHYKRHIGRATESNDNDKIMNCITKLSRLPITVQNLQNTGIGRVVNNLRKYDGNIGESAKTLVIQWKNVVKIEETENFYRTEGNSDDEHHDDVSSPKDNEEFIDEPEITNKSNDDSSDHESPHQKHHEKSKHKKSKKDKGSKKRKESYSTSTDDQGDGHVSKKVKKDYKYENVRVKTEIEKCEITQNVATTSHRENNNGYEESTKKEKKSSHSDKKKDYKHKSSHKSESKSHSHKDKNESKSSGHKDKSDSKKNIKDKVKEESKPSTSTNFTSSSKTFEEALLGIPVKKKQIKSKHRDRSRSSEREFSSAPPSPLAPFNLDPEELIANYKPLSQLDVKKKKMPEDLDPLAKIMTTKNMRTKVYSGNKSTIYTEVPRLIDFCIQTIKDNLDALEYTGGVPFSILEPILKHASPDQLYNLEQYNYYLIEDTGVLWEYHCKKEFRNKVPDKNEPWRNFYIRCLEERETKLAKLRQNINANQAASTPVRKTQLAYVDSAVKPPRGVAKKQAKFQTASSDIKRNILNKSMMGGHSTAEALSASKRSTTMATGIPIALTSPHTPSSAMKKKKAPLMQKALQLIKSSRRR</sequence>
<dbReference type="Proteomes" id="UP000007819">
    <property type="component" value="Chromosome A1"/>
</dbReference>
<feature type="region of interest" description="Disordered" evidence="4">
    <location>
        <begin position="563"/>
        <end position="582"/>
    </location>
</feature>
<dbReference type="GeneID" id="100165208"/>
<dbReference type="OMA" id="EYNPIYI"/>
<evidence type="ECO:0000313" key="7">
    <source>
        <dbReference type="Proteomes" id="UP000007819"/>
    </source>
</evidence>
<reference evidence="7" key="1">
    <citation type="submission" date="2010-06" db="EMBL/GenBank/DDBJ databases">
        <authorList>
            <person name="Jiang H."/>
            <person name="Abraham K."/>
            <person name="Ali S."/>
            <person name="Alsbrooks S.L."/>
            <person name="Anim B.N."/>
            <person name="Anosike U.S."/>
            <person name="Attaway T."/>
            <person name="Bandaranaike D.P."/>
            <person name="Battles P.K."/>
            <person name="Bell S.N."/>
            <person name="Bell A.V."/>
            <person name="Beltran B."/>
            <person name="Bickham C."/>
            <person name="Bustamante Y."/>
            <person name="Caleb T."/>
            <person name="Canada A."/>
            <person name="Cardenas V."/>
            <person name="Carter K."/>
            <person name="Chacko J."/>
            <person name="Chandrabose M.N."/>
            <person name="Chavez D."/>
            <person name="Chavez A."/>
            <person name="Chen L."/>
            <person name="Chu H.-S."/>
            <person name="Claassen K.J."/>
            <person name="Cockrell R."/>
            <person name="Collins M."/>
            <person name="Cooper J.A."/>
            <person name="Cree A."/>
            <person name="Curry S.M."/>
            <person name="Da Y."/>
            <person name="Dao M.D."/>
            <person name="Das B."/>
            <person name="Davila M.-L."/>
            <person name="Davy-Carroll L."/>
            <person name="Denson S."/>
            <person name="Dinh H."/>
            <person name="Ebong V.E."/>
            <person name="Edwards J.R."/>
            <person name="Egan A."/>
            <person name="El-Daye J."/>
            <person name="Escobedo L."/>
            <person name="Fernandez S."/>
            <person name="Fernando P.R."/>
            <person name="Flagg N."/>
            <person name="Forbes L.D."/>
            <person name="Fowler R.G."/>
            <person name="Fu Q."/>
            <person name="Gabisi R.A."/>
            <person name="Ganer J."/>
            <person name="Garbino Pronczuk A."/>
            <person name="Garcia R.M."/>
            <person name="Garner T."/>
            <person name="Garrett T.E."/>
            <person name="Gonzalez D.A."/>
            <person name="Hamid H."/>
            <person name="Hawkins E.S."/>
            <person name="Hirani K."/>
            <person name="Hogues M.E."/>
            <person name="Hollins B."/>
            <person name="Hsiao C.-H."/>
            <person name="Jabil R."/>
            <person name="James M.L."/>
            <person name="Jhangiani S.N."/>
            <person name="Johnson B."/>
            <person name="Johnson Q."/>
            <person name="Joshi V."/>
            <person name="Kalu J.B."/>
            <person name="Kam C."/>
            <person name="Kashfia A."/>
            <person name="Keebler J."/>
            <person name="Kisamo H."/>
            <person name="Kovar C.L."/>
            <person name="Lago L.A."/>
            <person name="Lai C.-Y."/>
            <person name="Laidlaw J."/>
            <person name="Lara F."/>
            <person name="Le T.-K."/>
            <person name="Lee S.L."/>
            <person name="Legall F.H."/>
            <person name="Lemon S.J."/>
            <person name="Lewis L.R."/>
            <person name="Li B."/>
            <person name="Liu Y."/>
            <person name="Liu Y.-S."/>
            <person name="Lopez J."/>
            <person name="Lozado R.J."/>
            <person name="Lu J."/>
            <person name="Madu R.C."/>
            <person name="Maheshwari M."/>
            <person name="Maheshwari R."/>
            <person name="Malloy K."/>
            <person name="Martinez E."/>
            <person name="Mathew T."/>
            <person name="Mercado I.C."/>
            <person name="Mercado C."/>
            <person name="Meyer B."/>
            <person name="Montgomery K."/>
            <person name="Morgan M.B."/>
            <person name="Munidasa M."/>
            <person name="Nazareth L.V."/>
            <person name="Nelson J."/>
            <person name="Ng B.M."/>
            <person name="Nguyen N.B."/>
            <person name="Nguyen P.Q."/>
            <person name="Nguyen T."/>
            <person name="Obregon M."/>
            <person name="Okwuonu G.O."/>
            <person name="Onwere C.G."/>
            <person name="Orozco G."/>
            <person name="Parra A."/>
            <person name="Patel S."/>
            <person name="Patil S."/>
            <person name="Perez A."/>
            <person name="Perez Y."/>
            <person name="Pham C."/>
            <person name="Primus E.L."/>
            <person name="Pu L.-L."/>
            <person name="Puazo M."/>
            <person name="Qin X."/>
            <person name="Quiroz J.B."/>
            <person name="Reese J."/>
            <person name="Richards S."/>
            <person name="Rives C.M."/>
            <person name="Robberts R."/>
            <person name="Ruiz S.J."/>
            <person name="Ruiz M.J."/>
            <person name="Santibanez J."/>
            <person name="Schneider B.W."/>
            <person name="Sisson I."/>
            <person name="Smith M."/>
            <person name="Sodergren E."/>
            <person name="Song X.-Z."/>
            <person name="Song B.B."/>
            <person name="Summersgill H."/>
            <person name="Thelus R."/>
            <person name="Thornton R.D."/>
            <person name="Trejos Z.Y."/>
            <person name="Usmani K."/>
            <person name="Vattathil S."/>
            <person name="Villasana D."/>
            <person name="Walker D.L."/>
            <person name="Wang S."/>
            <person name="Wang K."/>
            <person name="White C.S."/>
            <person name="Williams A.C."/>
            <person name="Williamson J."/>
            <person name="Wilson K."/>
            <person name="Woghiren I.O."/>
            <person name="Woodworth J.R."/>
            <person name="Worley K.C."/>
            <person name="Wright R.A."/>
            <person name="Wu W."/>
            <person name="Young L."/>
            <person name="Zhang L."/>
            <person name="Zhang J."/>
            <person name="Zhu Y."/>
            <person name="Muzny D.M."/>
            <person name="Weinstock G."/>
            <person name="Gibbs R.A."/>
        </authorList>
    </citation>
    <scope>NUCLEOTIDE SEQUENCE [LARGE SCALE GENOMIC DNA]</scope>
    <source>
        <strain evidence="7">LSR1</strain>
    </source>
</reference>
<evidence type="ECO:0000259" key="5">
    <source>
        <dbReference type="PROSITE" id="PS51319"/>
    </source>
</evidence>
<feature type="compositionally biased region" description="Basic and acidic residues" evidence="4">
    <location>
        <begin position="125"/>
        <end position="136"/>
    </location>
</feature>
<dbReference type="PANTHER" id="PTHR15141">
    <property type="entry name" value="TRANSCRIPTION ELONGATION FACTOR B POLYPEPTIDE 3"/>
    <property type="match status" value="1"/>
</dbReference>
<dbReference type="SMART" id="SM00509">
    <property type="entry name" value="TFS2N"/>
    <property type="match status" value="1"/>
</dbReference>
<accession>A0A8R1VZ76</accession>
<name>A0A8R1VZ76_ACYPI</name>
<dbReference type="AlphaFoldDB" id="A0A8R1VZ76"/>
<evidence type="ECO:0000256" key="3">
    <source>
        <dbReference type="PROSITE-ProRule" id="PRU00649"/>
    </source>
</evidence>
<dbReference type="SUPFAM" id="SSF47676">
    <property type="entry name" value="Conserved domain common to transcription factors TFIIS, elongin A, CRSP70"/>
    <property type="match status" value="1"/>
</dbReference>
<keyword evidence="7" id="KW-1185">Reference proteome</keyword>
<dbReference type="Pfam" id="PF06881">
    <property type="entry name" value="Elongin_A"/>
    <property type="match status" value="1"/>
</dbReference>
<dbReference type="Gene3D" id="6.10.250.3180">
    <property type="match status" value="1"/>
</dbReference>
<dbReference type="InterPro" id="IPR035441">
    <property type="entry name" value="TFIIS/LEDGF_dom_sf"/>
</dbReference>
<dbReference type="PANTHER" id="PTHR15141:SF76">
    <property type="entry name" value="TRANSCRIPTION ELONGATION FACTOR B POLYPEPTIDE 3"/>
    <property type="match status" value="1"/>
</dbReference>
<comment type="subcellular location">
    <subcellularLocation>
        <location evidence="1 3">Nucleus</location>
    </subcellularLocation>
</comment>
<dbReference type="EnsemblMetazoa" id="XM_001944734.5">
    <property type="protein sequence ID" value="XP_001944769.1"/>
    <property type="gene ID" value="LOC100165208"/>
</dbReference>
<keyword evidence="2 3" id="KW-0539">Nucleus</keyword>
<evidence type="ECO:0000256" key="2">
    <source>
        <dbReference type="ARBA" id="ARBA00023242"/>
    </source>
</evidence>
<evidence type="ECO:0000313" key="6">
    <source>
        <dbReference type="EnsemblMetazoa" id="XP_001944769.1"/>
    </source>
</evidence>
<proteinExistence type="predicted"/>
<feature type="compositionally biased region" description="Basic residues" evidence="4">
    <location>
        <begin position="300"/>
        <end position="312"/>
    </location>
</feature>
<feature type="compositionally biased region" description="Basic and acidic residues" evidence="4">
    <location>
        <begin position="180"/>
        <end position="196"/>
    </location>
</feature>
<dbReference type="RefSeq" id="XP_001944769.1">
    <property type="nucleotide sequence ID" value="XM_001944734.4"/>
</dbReference>
<dbReference type="KEGG" id="api:100165208"/>
<evidence type="ECO:0000256" key="1">
    <source>
        <dbReference type="ARBA" id="ARBA00004123"/>
    </source>
</evidence>
<evidence type="ECO:0000256" key="4">
    <source>
        <dbReference type="SAM" id="MobiDB-lite"/>
    </source>
</evidence>
<feature type="compositionally biased region" description="Basic and acidic residues" evidence="4">
    <location>
        <begin position="99"/>
        <end position="113"/>
    </location>
</feature>
<feature type="region of interest" description="Disordered" evidence="4">
    <location>
        <begin position="93"/>
        <end position="332"/>
    </location>
</feature>
<reference evidence="6" key="2">
    <citation type="submission" date="2022-06" db="UniProtKB">
        <authorList>
            <consortium name="EnsemblMetazoa"/>
        </authorList>
    </citation>
    <scope>IDENTIFICATION</scope>
</reference>
<dbReference type="InterPro" id="IPR003617">
    <property type="entry name" value="TFIIS/CRSP70_N_sub"/>
</dbReference>
<dbReference type="Pfam" id="PF08711">
    <property type="entry name" value="Med26"/>
    <property type="match status" value="1"/>
</dbReference>
<feature type="compositionally biased region" description="Basic residues" evidence="4">
    <location>
        <begin position="137"/>
        <end position="158"/>
    </location>
</feature>
<dbReference type="GO" id="GO:0006368">
    <property type="term" value="P:transcription elongation by RNA polymerase II"/>
    <property type="evidence" value="ECO:0007669"/>
    <property type="project" value="InterPro"/>
</dbReference>
<dbReference type="InterPro" id="IPR010684">
    <property type="entry name" value="RNA_pol_II_trans_fac_SIII_A"/>
</dbReference>
<dbReference type="InterPro" id="IPR051870">
    <property type="entry name" value="Elongin-A_domain"/>
</dbReference>
<feature type="domain" description="TFIIS N-terminal" evidence="5">
    <location>
        <begin position="11"/>
        <end position="86"/>
    </location>
</feature>
<organism evidence="6 7">
    <name type="scientific">Acyrthosiphon pisum</name>
    <name type="common">Pea aphid</name>
    <dbReference type="NCBI Taxonomy" id="7029"/>
    <lineage>
        <taxon>Eukaryota</taxon>
        <taxon>Metazoa</taxon>
        <taxon>Ecdysozoa</taxon>
        <taxon>Arthropoda</taxon>
        <taxon>Hexapoda</taxon>
        <taxon>Insecta</taxon>
        <taxon>Pterygota</taxon>
        <taxon>Neoptera</taxon>
        <taxon>Paraneoptera</taxon>
        <taxon>Hemiptera</taxon>
        <taxon>Sternorrhyncha</taxon>
        <taxon>Aphidomorpha</taxon>
        <taxon>Aphidoidea</taxon>
        <taxon>Aphididae</taxon>
        <taxon>Macrosiphini</taxon>
        <taxon>Acyrthosiphon</taxon>
    </lineage>
</organism>
<dbReference type="PROSITE" id="PS51319">
    <property type="entry name" value="TFIIS_N"/>
    <property type="match status" value="1"/>
</dbReference>
<protein>
    <recommendedName>
        <fullName evidence="5">TFIIS N-terminal domain-containing protein</fullName>
    </recommendedName>
</protein>
<dbReference type="OrthoDB" id="21513at2759"/>
<feature type="compositionally biased region" description="Basic and acidic residues" evidence="4">
    <location>
        <begin position="205"/>
        <end position="230"/>
    </location>
</feature>
<dbReference type="Gene3D" id="1.20.930.10">
    <property type="entry name" value="Conserved domain common to transcription factors TFIIS, elongin A, CRSP70"/>
    <property type="match status" value="1"/>
</dbReference>
<dbReference type="GO" id="GO:0070449">
    <property type="term" value="C:elongin complex"/>
    <property type="evidence" value="ECO:0007669"/>
    <property type="project" value="InterPro"/>
</dbReference>
<feature type="compositionally biased region" description="Low complexity" evidence="4">
    <location>
        <begin position="278"/>
        <end position="289"/>
    </location>
</feature>